<dbReference type="Proteomes" id="UP000324479">
    <property type="component" value="Unassembled WGS sequence"/>
</dbReference>
<evidence type="ECO:0000313" key="2">
    <source>
        <dbReference type="Proteomes" id="UP000324479"/>
    </source>
</evidence>
<reference evidence="1 2" key="1">
    <citation type="submission" date="2019-08" db="EMBL/GenBank/DDBJ databases">
        <authorList>
            <person name="Dhanesh K."/>
            <person name="Kumar G."/>
            <person name="Sasikala C."/>
            <person name="Venkata Ramana C."/>
        </authorList>
    </citation>
    <scope>NUCLEOTIDE SEQUENCE [LARGE SCALE GENOMIC DNA]</scope>
    <source>
        <strain evidence="1 2">JC645</strain>
    </source>
</reference>
<dbReference type="EMBL" id="VWOX01000010">
    <property type="protein sequence ID" value="KAA5541531.1"/>
    <property type="molecule type" value="Genomic_DNA"/>
</dbReference>
<proteinExistence type="predicted"/>
<keyword evidence="2" id="KW-1185">Reference proteome</keyword>
<dbReference type="AlphaFoldDB" id="A0A5M6D1Z4"/>
<accession>A0A5M6D1Z4</accession>
<name>A0A5M6D1Z4_9BACT</name>
<evidence type="ECO:0000313" key="1">
    <source>
        <dbReference type="EMBL" id="KAA5541531.1"/>
    </source>
</evidence>
<sequence length="80" mass="7876">MIASGDADGCAGGINDRCDLAFGVEFEQVTIGRAGSDSATGCDAAGGYLDQIDRIGGAADADDRPLFAGGGVVLPPEDLG</sequence>
<dbReference type="RefSeq" id="WP_161604619.1">
    <property type="nucleotide sequence ID" value="NZ_VWOX01000010.1"/>
</dbReference>
<gene>
    <name evidence="1" type="ORF">FYK55_18415</name>
</gene>
<protein>
    <submittedName>
        <fullName evidence="1">Uncharacterized protein</fullName>
    </submittedName>
</protein>
<organism evidence="1 2">
    <name type="scientific">Roseiconus nitratireducens</name>
    <dbReference type="NCBI Taxonomy" id="2605748"/>
    <lineage>
        <taxon>Bacteria</taxon>
        <taxon>Pseudomonadati</taxon>
        <taxon>Planctomycetota</taxon>
        <taxon>Planctomycetia</taxon>
        <taxon>Pirellulales</taxon>
        <taxon>Pirellulaceae</taxon>
        <taxon>Roseiconus</taxon>
    </lineage>
</organism>
<comment type="caution">
    <text evidence="1">The sequence shown here is derived from an EMBL/GenBank/DDBJ whole genome shotgun (WGS) entry which is preliminary data.</text>
</comment>